<proteinExistence type="predicted"/>
<comment type="caution">
    <text evidence="1">The sequence shown here is derived from an EMBL/GenBank/DDBJ whole genome shotgun (WGS) entry which is preliminary data.</text>
</comment>
<name>A0ACB8TA72_9AGAM</name>
<evidence type="ECO:0000313" key="2">
    <source>
        <dbReference type="Proteomes" id="UP000814140"/>
    </source>
</evidence>
<sequence length="299" mass="33994">MSIFSLLGTLPKLRRLNLTFYSYSLDEPQGELAYDAWTEASRDLKFQRAALASLESLSSNVSSTQHLECICLNHVVYLAHDVFSRPTFVALFAGVQELRFLAIGHRENQENFQLRPVFDFWSTNVPPLLHACRTTLTSLNLGSLDEYVSSAEGLSLQDLYFPVLRTLDLSNIIFDAQSHVEEFVVRHCSTLKSLSLSDCKIPCPMALPPTRTWADVYRRFSDELGMLEVFEVIGDEELADGSSSSLPWRTYARWNLPSPLRGWNEYFEDEEGPRTWGLDDDVALERLVKIAKERKSNAS</sequence>
<keyword evidence="2" id="KW-1185">Reference proteome</keyword>
<dbReference type="EMBL" id="MU277194">
    <property type="protein sequence ID" value="KAI0065719.1"/>
    <property type="molecule type" value="Genomic_DNA"/>
</dbReference>
<reference evidence="1" key="1">
    <citation type="submission" date="2021-03" db="EMBL/GenBank/DDBJ databases">
        <authorList>
            <consortium name="DOE Joint Genome Institute"/>
            <person name="Ahrendt S."/>
            <person name="Looney B.P."/>
            <person name="Miyauchi S."/>
            <person name="Morin E."/>
            <person name="Drula E."/>
            <person name="Courty P.E."/>
            <person name="Chicoki N."/>
            <person name="Fauchery L."/>
            <person name="Kohler A."/>
            <person name="Kuo A."/>
            <person name="Labutti K."/>
            <person name="Pangilinan J."/>
            <person name="Lipzen A."/>
            <person name="Riley R."/>
            <person name="Andreopoulos W."/>
            <person name="He G."/>
            <person name="Johnson J."/>
            <person name="Barry K.W."/>
            <person name="Grigoriev I.V."/>
            <person name="Nagy L."/>
            <person name="Hibbett D."/>
            <person name="Henrissat B."/>
            <person name="Matheny P.B."/>
            <person name="Labbe J."/>
            <person name="Martin F."/>
        </authorList>
    </citation>
    <scope>NUCLEOTIDE SEQUENCE</scope>
    <source>
        <strain evidence="1">HHB10654</strain>
    </source>
</reference>
<protein>
    <submittedName>
        <fullName evidence="1">Uncharacterized protein</fullName>
    </submittedName>
</protein>
<gene>
    <name evidence="1" type="ORF">BV25DRAFT_1821386</name>
</gene>
<organism evidence="1 2">
    <name type="scientific">Artomyces pyxidatus</name>
    <dbReference type="NCBI Taxonomy" id="48021"/>
    <lineage>
        <taxon>Eukaryota</taxon>
        <taxon>Fungi</taxon>
        <taxon>Dikarya</taxon>
        <taxon>Basidiomycota</taxon>
        <taxon>Agaricomycotina</taxon>
        <taxon>Agaricomycetes</taxon>
        <taxon>Russulales</taxon>
        <taxon>Auriscalpiaceae</taxon>
        <taxon>Artomyces</taxon>
    </lineage>
</organism>
<dbReference type="Proteomes" id="UP000814140">
    <property type="component" value="Unassembled WGS sequence"/>
</dbReference>
<evidence type="ECO:0000313" key="1">
    <source>
        <dbReference type="EMBL" id="KAI0065719.1"/>
    </source>
</evidence>
<reference evidence="1" key="2">
    <citation type="journal article" date="2022" name="New Phytol.">
        <title>Evolutionary transition to the ectomycorrhizal habit in the genomes of a hyperdiverse lineage of mushroom-forming fungi.</title>
        <authorList>
            <person name="Looney B."/>
            <person name="Miyauchi S."/>
            <person name="Morin E."/>
            <person name="Drula E."/>
            <person name="Courty P.E."/>
            <person name="Kohler A."/>
            <person name="Kuo A."/>
            <person name="LaButti K."/>
            <person name="Pangilinan J."/>
            <person name="Lipzen A."/>
            <person name="Riley R."/>
            <person name="Andreopoulos W."/>
            <person name="He G."/>
            <person name="Johnson J."/>
            <person name="Nolan M."/>
            <person name="Tritt A."/>
            <person name="Barry K.W."/>
            <person name="Grigoriev I.V."/>
            <person name="Nagy L.G."/>
            <person name="Hibbett D."/>
            <person name="Henrissat B."/>
            <person name="Matheny P.B."/>
            <person name="Labbe J."/>
            <person name="Martin F.M."/>
        </authorList>
    </citation>
    <scope>NUCLEOTIDE SEQUENCE</scope>
    <source>
        <strain evidence="1">HHB10654</strain>
    </source>
</reference>
<accession>A0ACB8TA72</accession>